<proteinExistence type="predicted"/>
<reference evidence="2" key="1">
    <citation type="journal article" date="2022" name="Mol. Ecol. Resour.">
        <title>The genomes of chicory, endive, great burdock and yacon provide insights into Asteraceae palaeo-polyploidization history and plant inulin production.</title>
        <authorList>
            <person name="Fan W."/>
            <person name="Wang S."/>
            <person name="Wang H."/>
            <person name="Wang A."/>
            <person name="Jiang F."/>
            <person name="Liu H."/>
            <person name="Zhao H."/>
            <person name="Xu D."/>
            <person name="Zhang Y."/>
        </authorList>
    </citation>
    <scope>NUCLEOTIDE SEQUENCE [LARGE SCALE GENOMIC DNA]</scope>
    <source>
        <strain evidence="2">cv. Yunnan</strain>
    </source>
</reference>
<reference evidence="1 2" key="2">
    <citation type="journal article" date="2022" name="Mol. Ecol. Resour.">
        <title>The genomes of chicory, endive, great burdock and yacon provide insights into Asteraceae paleo-polyploidization history and plant inulin production.</title>
        <authorList>
            <person name="Fan W."/>
            <person name="Wang S."/>
            <person name="Wang H."/>
            <person name="Wang A."/>
            <person name="Jiang F."/>
            <person name="Liu H."/>
            <person name="Zhao H."/>
            <person name="Xu D."/>
            <person name="Zhang Y."/>
        </authorList>
    </citation>
    <scope>NUCLEOTIDE SEQUENCE [LARGE SCALE GENOMIC DNA]</scope>
    <source>
        <strain evidence="2">cv. Yunnan</strain>
        <tissue evidence="1">Leaves</tissue>
    </source>
</reference>
<name>A0ACB8ZD27_9ASTR</name>
<evidence type="ECO:0000313" key="2">
    <source>
        <dbReference type="Proteomes" id="UP001056120"/>
    </source>
</evidence>
<organism evidence="1 2">
    <name type="scientific">Smallanthus sonchifolius</name>
    <dbReference type="NCBI Taxonomy" id="185202"/>
    <lineage>
        <taxon>Eukaryota</taxon>
        <taxon>Viridiplantae</taxon>
        <taxon>Streptophyta</taxon>
        <taxon>Embryophyta</taxon>
        <taxon>Tracheophyta</taxon>
        <taxon>Spermatophyta</taxon>
        <taxon>Magnoliopsida</taxon>
        <taxon>eudicotyledons</taxon>
        <taxon>Gunneridae</taxon>
        <taxon>Pentapetalae</taxon>
        <taxon>asterids</taxon>
        <taxon>campanulids</taxon>
        <taxon>Asterales</taxon>
        <taxon>Asteraceae</taxon>
        <taxon>Asteroideae</taxon>
        <taxon>Heliantheae alliance</taxon>
        <taxon>Millerieae</taxon>
        <taxon>Smallanthus</taxon>
    </lineage>
</organism>
<dbReference type="EMBL" id="CM042043">
    <property type="protein sequence ID" value="KAI3695205.1"/>
    <property type="molecule type" value="Genomic_DNA"/>
</dbReference>
<accession>A0ACB8ZD27</accession>
<comment type="caution">
    <text evidence="1">The sequence shown here is derived from an EMBL/GenBank/DDBJ whole genome shotgun (WGS) entry which is preliminary data.</text>
</comment>
<dbReference type="Proteomes" id="UP001056120">
    <property type="component" value="Linkage Group LG26"/>
</dbReference>
<keyword evidence="2" id="KW-1185">Reference proteome</keyword>
<gene>
    <name evidence="1" type="ORF">L1987_78196</name>
</gene>
<sequence length="113" mass="12165">MLRWLSCNIMLTEMLAVISSNKDSAITLAFSLTNDAVHMGTWSKVGDLAKKVGKAGKKCGDVENRPFDGKRKSSGFPKNRSGFKKKRNQNFGKAYAANASGSSGGKTICERCG</sequence>
<protein>
    <submittedName>
        <fullName evidence="1">Uncharacterized protein</fullName>
    </submittedName>
</protein>
<evidence type="ECO:0000313" key="1">
    <source>
        <dbReference type="EMBL" id="KAI3695205.1"/>
    </source>
</evidence>